<keyword evidence="7 8" id="KW-0472">Membrane</keyword>
<evidence type="ECO:0000256" key="5">
    <source>
        <dbReference type="ARBA" id="ARBA00022692"/>
    </source>
</evidence>
<feature type="transmembrane region" description="Helical" evidence="8">
    <location>
        <begin position="431"/>
        <end position="451"/>
    </location>
</feature>
<dbReference type="Gene3D" id="3.30.70.1430">
    <property type="entry name" value="Multidrug efflux transporter AcrB pore domain"/>
    <property type="match status" value="2"/>
</dbReference>
<reference evidence="9 10" key="1">
    <citation type="submission" date="2016-01" db="EMBL/GenBank/DDBJ databases">
        <title>Genome sequence of the acidophilic iron oxidising Ferrovum strain Z-31.</title>
        <authorList>
            <person name="Poehlein A."/>
            <person name="Ullrich S.R."/>
            <person name="Schloemann M."/>
            <person name="Muehling M."/>
            <person name="Daniel R."/>
        </authorList>
    </citation>
    <scope>NUCLEOTIDE SEQUENCE [LARGE SCALE GENOMIC DNA]</scope>
    <source>
        <strain evidence="9 10">Z-31</strain>
    </source>
</reference>
<feature type="transmembrane region" description="Helical" evidence="8">
    <location>
        <begin position="360"/>
        <end position="381"/>
    </location>
</feature>
<feature type="transmembrane region" description="Helical" evidence="8">
    <location>
        <begin position="911"/>
        <end position="936"/>
    </location>
</feature>
<dbReference type="OrthoDB" id="9042683at2"/>
<dbReference type="RefSeq" id="WP_031596974.1">
    <property type="nucleotide sequence ID" value="NZ_CP149475.1"/>
</dbReference>
<feature type="transmembrane region" description="Helical" evidence="8">
    <location>
        <begin position="957"/>
        <end position="977"/>
    </location>
</feature>
<dbReference type="GO" id="GO:0042910">
    <property type="term" value="F:xenobiotic transmembrane transporter activity"/>
    <property type="evidence" value="ECO:0007669"/>
    <property type="project" value="TreeGrafter"/>
</dbReference>
<evidence type="ECO:0000313" key="10">
    <source>
        <dbReference type="Proteomes" id="UP000075653"/>
    </source>
</evidence>
<feature type="transmembrane region" description="Helical" evidence="8">
    <location>
        <begin position="337"/>
        <end position="353"/>
    </location>
</feature>
<evidence type="ECO:0000256" key="8">
    <source>
        <dbReference type="SAM" id="Phobius"/>
    </source>
</evidence>
<keyword evidence="3" id="KW-1003">Cell membrane</keyword>
<feature type="transmembrane region" description="Helical" evidence="8">
    <location>
        <begin position="861"/>
        <end position="878"/>
    </location>
</feature>
<evidence type="ECO:0000256" key="6">
    <source>
        <dbReference type="ARBA" id="ARBA00022989"/>
    </source>
</evidence>
<dbReference type="Gene3D" id="3.30.70.1320">
    <property type="entry name" value="Multidrug efflux transporter AcrB pore domain like"/>
    <property type="match status" value="1"/>
</dbReference>
<dbReference type="Pfam" id="PF00873">
    <property type="entry name" value="ACR_tran"/>
    <property type="match status" value="1"/>
</dbReference>
<keyword evidence="2" id="KW-0813">Transport</keyword>
<dbReference type="Gene3D" id="3.30.70.1440">
    <property type="entry name" value="Multidrug efflux transporter AcrB pore domain"/>
    <property type="match status" value="1"/>
</dbReference>
<organism evidence="9 10">
    <name type="scientific">Ferrovum myxofaciens</name>
    <dbReference type="NCBI Taxonomy" id="416213"/>
    <lineage>
        <taxon>Bacteria</taxon>
        <taxon>Pseudomonadati</taxon>
        <taxon>Pseudomonadota</taxon>
        <taxon>Betaproteobacteria</taxon>
        <taxon>Ferrovales</taxon>
        <taxon>Ferrovaceae</taxon>
        <taxon>Ferrovum</taxon>
    </lineage>
</organism>
<comment type="subcellular location">
    <subcellularLocation>
        <location evidence="1">Cell inner membrane</location>
        <topology evidence="1">Multi-pass membrane protein</topology>
    </subcellularLocation>
</comment>
<name>A0A149W1C8_9PROT</name>
<dbReference type="AlphaFoldDB" id="A0A149W1C8"/>
<dbReference type="EMBL" id="LRRD01000003">
    <property type="protein sequence ID" value="KXW59248.1"/>
    <property type="molecule type" value="Genomic_DNA"/>
</dbReference>
<evidence type="ECO:0000256" key="1">
    <source>
        <dbReference type="ARBA" id="ARBA00004429"/>
    </source>
</evidence>
<keyword evidence="5 8" id="KW-0812">Transmembrane</keyword>
<accession>A0A149W1C8</accession>
<dbReference type="Gene3D" id="3.30.2090.10">
    <property type="entry name" value="Multidrug efflux transporter AcrB TolC docking domain, DN and DC subdomains"/>
    <property type="match status" value="2"/>
</dbReference>
<dbReference type="InterPro" id="IPR001036">
    <property type="entry name" value="Acrflvin-R"/>
</dbReference>
<protein>
    <submittedName>
        <fullName evidence="9">Multidrug resistance protein MdtC</fullName>
    </submittedName>
</protein>
<keyword evidence="10" id="KW-1185">Reference proteome</keyword>
<feature type="transmembrane region" description="Helical" evidence="8">
    <location>
        <begin position="463"/>
        <end position="486"/>
    </location>
</feature>
<feature type="transmembrane region" description="Helical" evidence="8">
    <location>
        <begin position="989"/>
        <end position="1015"/>
    </location>
</feature>
<dbReference type="Proteomes" id="UP000075653">
    <property type="component" value="Unassembled WGS sequence"/>
</dbReference>
<dbReference type="SUPFAM" id="SSF82866">
    <property type="entry name" value="Multidrug efflux transporter AcrB transmembrane domain"/>
    <property type="match status" value="2"/>
</dbReference>
<dbReference type="SUPFAM" id="SSF82714">
    <property type="entry name" value="Multidrug efflux transporter AcrB TolC docking domain, DN and DC subdomains"/>
    <property type="match status" value="2"/>
</dbReference>
<dbReference type="NCBIfam" id="NF033617">
    <property type="entry name" value="RND_permease_2"/>
    <property type="match status" value="1"/>
</dbReference>
<evidence type="ECO:0000256" key="4">
    <source>
        <dbReference type="ARBA" id="ARBA00022519"/>
    </source>
</evidence>
<feature type="transmembrane region" description="Helical" evidence="8">
    <location>
        <begin position="535"/>
        <end position="554"/>
    </location>
</feature>
<dbReference type="PATRIC" id="fig|1789004.3.peg.161"/>
<feature type="transmembrane region" description="Helical" evidence="8">
    <location>
        <begin position="12"/>
        <end position="35"/>
    </location>
</feature>
<evidence type="ECO:0000256" key="2">
    <source>
        <dbReference type="ARBA" id="ARBA00022448"/>
    </source>
</evidence>
<dbReference type="PANTHER" id="PTHR32063">
    <property type="match status" value="1"/>
</dbReference>
<keyword evidence="6 8" id="KW-1133">Transmembrane helix</keyword>
<dbReference type="PANTHER" id="PTHR32063:SF34">
    <property type="entry name" value="MULTIDRUG RESISTANCE PROTEIN MDTC"/>
    <property type="match status" value="1"/>
</dbReference>
<evidence type="ECO:0000313" key="9">
    <source>
        <dbReference type="EMBL" id="KXW59248.1"/>
    </source>
</evidence>
<dbReference type="STRING" id="1789004.FEMY_01610"/>
<gene>
    <name evidence="9" type="primary">mdtC_1</name>
    <name evidence="9" type="ORF">FEMY_01610</name>
</gene>
<dbReference type="Gene3D" id="1.20.1640.10">
    <property type="entry name" value="Multidrug efflux transporter AcrB transmembrane domain"/>
    <property type="match status" value="2"/>
</dbReference>
<proteinExistence type="predicted"/>
<comment type="caution">
    <text evidence="9">The sequence shown here is derived from an EMBL/GenBank/DDBJ whole genome shotgun (WGS) entry which is preliminary data.</text>
</comment>
<evidence type="ECO:0000256" key="3">
    <source>
        <dbReference type="ARBA" id="ARBA00022475"/>
    </source>
</evidence>
<dbReference type="PRINTS" id="PR00702">
    <property type="entry name" value="ACRIFLAVINRP"/>
</dbReference>
<sequence length="1041" mass="113802">MNLTGVFIARPIATTLLTAAITLAGWVGFTLMPIAPLPQIDFPAINVQVALPGASPETMAAIMVTPLERTVGRIAGLTEMTSSSATGMASLSLLFDLDRDINGAARDVMAALDAARSLLPPALPFNPVYRKINPADAPILVMTMTSPTKPPGEIYDAASTIVAQRLSQVDGVGQVLVGGGSLPAVRVELNAPALQSYGLSVENIRTAISNNNVNIPKGIIENTENRWQVDDNDQAKTAKEYRPLVLAYRHGNPIRLQDIAEVEDSVQDLRTLGLANGQRAILLIVSRQPSANIIETVDRIRAILPRLQASIPTSIDLKVVMDRTPSIRASLHDVERSLVIATVLVILVVFLFLGEVRAALIPSIAIPVSLIGTFGILYLGHYSLDNLSLMALTVATGFVVDDAIVMLENITRHIERGLPPLQAALIGAREVAFTVVSMSVSLVAVFIPLLLMGGMVGRMFREFAVVLSAAVLVSLVVSLTTTPMLCGRWLRPVDPQHRIPSSAWQRRLHWGVRLFERLENGYQRTLDTALHHKRLVLFLLFLTIGLNFYLFSIVPKGFMPQQDTGRLIGRVQADQNISFQAMRDKMTHFIRICNSDPDAQDVIGFTGGEARNAGNVFVVLKPEGERHATSDEVIARLRTRFKAVTGASLYFQPIQDLRFGGRVGNAQYQYTLQGNHLEELRTWSRRIRIALAKLPELADVNSDQQELGLESWLEIDRDTAARLGVDPRSLDQVLNDLYGQRIISTIFNPLNQYRVVMEAAPPYWQSPSMLEQTYIYGTHGDMVPLAAVVKIRPGNDSLTVNHQGQFPATTITFNLPPGVSLGQATDAIHRTFKQLGVPPSIQGSFEGTAKVFKDSLSSEPLLILGALVVVYIVLGILYESLIHPLTILSTLPSAGVGVVVALLITGQEFNLMTLIGIILLIGIVKKNAILMIDFALQAERSEGLSPEEAILKACVKRFRPILMTTLAAMFGALPLALDWGSGGELRRPLGIAILGGLALSQLLTLYTTPVVYLYLDRFRQRWGKRFTWKRIIPANSIASDV</sequence>
<dbReference type="InterPro" id="IPR027463">
    <property type="entry name" value="AcrB_DN_DC_subdom"/>
</dbReference>
<keyword evidence="4" id="KW-0997">Cell inner membrane</keyword>
<dbReference type="SUPFAM" id="SSF82693">
    <property type="entry name" value="Multidrug efflux transporter AcrB pore domain, PN1, PN2, PC1 and PC2 subdomains"/>
    <property type="match status" value="3"/>
</dbReference>
<evidence type="ECO:0000256" key="7">
    <source>
        <dbReference type="ARBA" id="ARBA00023136"/>
    </source>
</evidence>
<dbReference type="FunFam" id="1.20.1640.10:FF:000001">
    <property type="entry name" value="Efflux pump membrane transporter"/>
    <property type="match status" value="1"/>
</dbReference>
<dbReference type="GO" id="GO:0005886">
    <property type="term" value="C:plasma membrane"/>
    <property type="evidence" value="ECO:0007669"/>
    <property type="project" value="UniProtKB-SubCell"/>
</dbReference>